<feature type="transmembrane region" description="Helical" evidence="1">
    <location>
        <begin position="123"/>
        <end position="142"/>
    </location>
</feature>
<dbReference type="Proteomes" id="UP000184731">
    <property type="component" value="Chromosome"/>
</dbReference>
<dbReference type="AlphaFoldDB" id="A0A1L4CXJ7"/>
<dbReference type="RefSeq" id="WP_148696377.1">
    <property type="nucleotide sequence ID" value="NZ_CP017834.1"/>
</dbReference>
<dbReference type="OrthoDB" id="5296540at2"/>
<accession>A0A1L4CXJ7</accession>
<dbReference type="KEGG" id="saqi:AXG55_01470"/>
<gene>
    <name evidence="2" type="ORF">AXG55_01470</name>
</gene>
<feature type="transmembrane region" description="Helical" evidence="1">
    <location>
        <begin position="45"/>
        <end position="63"/>
    </location>
</feature>
<keyword evidence="1" id="KW-0472">Membrane</keyword>
<proteinExistence type="predicted"/>
<evidence type="ECO:0000256" key="1">
    <source>
        <dbReference type="SAM" id="Phobius"/>
    </source>
</evidence>
<evidence type="ECO:0000313" key="2">
    <source>
        <dbReference type="EMBL" id="APJ02669.1"/>
    </source>
</evidence>
<keyword evidence="1" id="KW-1133">Transmembrane helix</keyword>
<keyword evidence="3" id="KW-1185">Reference proteome</keyword>
<dbReference type="EMBL" id="CP017834">
    <property type="protein sequence ID" value="APJ02669.1"/>
    <property type="molecule type" value="Genomic_DNA"/>
</dbReference>
<dbReference type="STRING" id="1915309.AXG55_01470"/>
<evidence type="ECO:0000313" key="3">
    <source>
        <dbReference type="Proteomes" id="UP000184731"/>
    </source>
</evidence>
<name>A0A1L4CXJ7_9BACT</name>
<keyword evidence="1" id="KW-0812">Transmembrane</keyword>
<organism evidence="2 3">
    <name type="scientific">Silvanigrella aquatica</name>
    <dbReference type="NCBI Taxonomy" id="1915309"/>
    <lineage>
        <taxon>Bacteria</taxon>
        <taxon>Pseudomonadati</taxon>
        <taxon>Bdellovibrionota</taxon>
        <taxon>Oligoflexia</taxon>
        <taxon>Silvanigrellales</taxon>
        <taxon>Silvanigrellaceae</taxon>
        <taxon>Silvanigrella</taxon>
    </lineage>
</organism>
<sequence length="147" mass="16497">MTKVNAIKFYTITILAFVTLLAPLLPWMSYGVGSKTGIDIGGKPTYIIFISALCLIIFNFIIFKTDKIRKVFLFLAFLASITLFTFYCYEIIRIAYQTVIAQSLPVEMFGVVSLSAKEIRVGYGLWVGGSASLLSMIIHFVTMRLQK</sequence>
<feature type="transmembrane region" description="Helical" evidence="1">
    <location>
        <begin position="7"/>
        <end position="25"/>
    </location>
</feature>
<protein>
    <submittedName>
        <fullName evidence="2">Uncharacterized protein</fullName>
    </submittedName>
</protein>
<feature type="transmembrane region" description="Helical" evidence="1">
    <location>
        <begin position="72"/>
        <end position="96"/>
    </location>
</feature>
<reference evidence="2 3" key="1">
    <citation type="submission" date="2016-10" db="EMBL/GenBank/DDBJ databases">
        <title>Silvanigrella aquatica sp. nov., isolated from a freshwater lake located in the Black Forest, Germany, description of Silvanigrellaceae fam. nov., Silvanigrellales ord. nov., reclassification of the order Bdellovibrionales in the class Oligoflexia, reclassification of the families Bacteriovoracaceae and Halobacteriovoraceae in the new order Bacteriovoracales ord. nov., and reclassification of the family Pseudobacteriovoracaceae in the order Oligoflexiales.</title>
        <authorList>
            <person name="Hahn M.W."/>
            <person name="Schmidt J."/>
            <person name="Koll U."/>
            <person name="Rohde M."/>
            <person name="Verbag S."/>
            <person name="Pitt A."/>
            <person name="Nakai R."/>
            <person name="Naganuma T."/>
            <person name="Lang E."/>
        </authorList>
    </citation>
    <scope>NUCLEOTIDE SEQUENCE [LARGE SCALE GENOMIC DNA]</scope>
    <source>
        <strain evidence="2 3">MWH-Nonnen-W8red</strain>
    </source>
</reference>